<gene>
    <name evidence="2" type="ORF">F8O04_11610</name>
</gene>
<dbReference type="Pfam" id="PF14325">
    <property type="entry name" value="DUF4383"/>
    <property type="match status" value="1"/>
</dbReference>
<keyword evidence="1" id="KW-0812">Transmembrane</keyword>
<dbReference type="EMBL" id="WBJY01000002">
    <property type="protein sequence ID" value="KAB1648338.1"/>
    <property type="molecule type" value="Genomic_DNA"/>
</dbReference>
<dbReference type="OrthoDB" id="572373at2"/>
<dbReference type="RefSeq" id="WP_158029533.1">
    <property type="nucleotide sequence ID" value="NZ_BMHG01000001.1"/>
</dbReference>
<proteinExistence type="predicted"/>
<organism evidence="2 3">
    <name type="scientific">Pseudoclavibacter endophyticus</name>
    <dbReference type="NCBI Taxonomy" id="1778590"/>
    <lineage>
        <taxon>Bacteria</taxon>
        <taxon>Bacillati</taxon>
        <taxon>Actinomycetota</taxon>
        <taxon>Actinomycetes</taxon>
        <taxon>Micrococcales</taxon>
        <taxon>Microbacteriaceae</taxon>
        <taxon>Pseudoclavibacter</taxon>
    </lineage>
</organism>
<dbReference type="Proteomes" id="UP000431744">
    <property type="component" value="Unassembled WGS sequence"/>
</dbReference>
<evidence type="ECO:0000313" key="3">
    <source>
        <dbReference type="Proteomes" id="UP000431744"/>
    </source>
</evidence>
<protein>
    <submittedName>
        <fullName evidence="2">DUF4383 domain-containing protein</fullName>
    </submittedName>
</protein>
<dbReference type="AlphaFoldDB" id="A0A6H9WNJ2"/>
<reference evidence="2 3" key="1">
    <citation type="submission" date="2019-09" db="EMBL/GenBank/DDBJ databases">
        <title>Phylogeny of genus Pseudoclavibacter and closely related genus.</title>
        <authorList>
            <person name="Li Y."/>
        </authorList>
    </citation>
    <scope>NUCLEOTIDE SEQUENCE [LARGE SCALE GENOMIC DNA]</scope>
    <source>
        <strain evidence="2 3">EGI 60007</strain>
    </source>
</reference>
<keyword evidence="3" id="KW-1185">Reference proteome</keyword>
<feature type="transmembrane region" description="Helical" evidence="1">
    <location>
        <begin position="53"/>
        <end position="72"/>
    </location>
</feature>
<feature type="transmembrane region" description="Helical" evidence="1">
    <location>
        <begin position="20"/>
        <end position="41"/>
    </location>
</feature>
<keyword evidence="1" id="KW-0472">Membrane</keyword>
<feature type="transmembrane region" description="Helical" evidence="1">
    <location>
        <begin position="79"/>
        <end position="101"/>
    </location>
</feature>
<keyword evidence="1" id="KW-1133">Transmembrane helix</keyword>
<comment type="caution">
    <text evidence="2">The sequence shown here is derived from an EMBL/GenBank/DDBJ whole genome shotgun (WGS) entry which is preliminary data.</text>
</comment>
<sequence>MKHKLSPALQVRTRGSVCYVALVTGIVFGILGVAGFIPVLTADLRGSGGQSEAVLSETLRISVINSVVYLVYGLAGVMAAISSFVATLFLLGGGVVLWLYALAVPHQSIASVVPLDRGDELLQLVLGTTMVCVAFVLQLVGRGEGGRRRGVSS</sequence>
<name>A0A6H9WNJ2_9MICO</name>
<accession>A0A6H9WNJ2</accession>
<feature type="transmembrane region" description="Helical" evidence="1">
    <location>
        <begin position="121"/>
        <end position="140"/>
    </location>
</feature>
<evidence type="ECO:0000313" key="2">
    <source>
        <dbReference type="EMBL" id="KAB1648338.1"/>
    </source>
</evidence>
<evidence type="ECO:0000256" key="1">
    <source>
        <dbReference type="SAM" id="Phobius"/>
    </source>
</evidence>